<reference evidence="2" key="1">
    <citation type="submission" date="2020-03" db="EMBL/GenBank/DDBJ databases">
        <authorList>
            <person name="Weist P."/>
        </authorList>
    </citation>
    <scope>NUCLEOTIDE SEQUENCE</scope>
</reference>
<evidence type="ECO:0000313" key="2">
    <source>
        <dbReference type="EMBL" id="CAB1450225.1"/>
    </source>
</evidence>
<dbReference type="EMBL" id="CADEAL010004046">
    <property type="protein sequence ID" value="CAB1450225.1"/>
    <property type="molecule type" value="Genomic_DNA"/>
</dbReference>
<dbReference type="PANTHER" id="PTHR46842">
    <property type="entry name" value="TRANSMEMBRANE PROTEIN 266"/>
    <property type="match status" value="1"/>
</dbReference>
<accession>A0A9N7Z3S4</accession>
<evidence type="ECO:0000256" key="1">
    <source>
        <dbReference type="SAM" id="MobiDB-lite"/>
    </source>
</evidence>
<sequence>MNNYISQYYSEASSDAGASGLGTRVITMAAIDVHLPTHTTPLLSNPMHAVERVGSAVSDASTSLLQSSGSLTARPRSLSSHSPASSLTDCSSSMAQDLSLNYSSHRCCPPSFSGQDPRDPSMMVQELLSSLSEDPCLAQKGLVVDPVNLKLPSPTGSEKSSPELDNRINMFNRRNQEEWRGRGRGCVLLQTRPLIHLQGGTTERSLEEKYRLLGPADTPLGHMSDT</sequence>
<organism evidence="2 3">
    <name type="scientific">Pleuronectes platessa</name>
    <name type="common">European plaice</name>
    <dbReference type="NCBI Taxonomy" id="8262"/>
    <lineage>
        <taxon>Eukaryota</taxon>
        <taxon>Metazoa</taxon>
        <taxon>Chordata</taxon>
        <taxon>Craniata</taxon>
        <taxon>Vertebrata</taxon>
        <taxon>Euteleostomi</taxon>
        <taxon>Actinopterygii</taxon>
        <taxon>Neopterygii</taxon>
        <taxon>Teleostei</taxon>
        <taxon>Neoteleostei</taxon>
        <taxon>Acanthomorphata</taxon>
        <taxon>Carangaria</taxon>
        <taxon>Pleuronectiformes</taxon>
        <taxon>Pleuronectoidei</taxon>
        <taxon>Pleuronectidae</taxon>
        <taxon>Pleuronectes</taxon>
    </lineage>
</organism>
<name>A0A9N7Z3S4_PLEPL</name>
<feature type="region of interest" description="Disordered" evidence="1">
    <location>
        <begin position="67"/>
        <end position="90"/>
    </location>
</feature>
<dbReference type="InterPro" id="IPR042857">
    <property type="entry name" value="TMEM266"/>
</dbReference>
<keyword evidence="3" id="KW-1185">Reference proteome</keyword>
<dbReference type="GO" id="GO:0022832">
    <property type="term" value="F:voltage-gated channel activity"/>
    <property type="evidence" value="ECO:0007669"/>
    <property type="project" value="InterPro"/>
</dbReference>
<evidence type="ECO:0000313" key="3">
    <source>
        <dbReference type="Proteomes" id="UP001153269"/>
    </source>
</evidence>
<dbReference type="Proteomes" id="UP001153269">
    <property type="component" value="Unassembled WGS sequence"/>
</dbReference>
<dbReference type="PANTHER" id="PTHR46842:SF1">
    <property type="entry name" value="TRANSMEMBRANE PROTEIN 266"/>
    <property type="match status" value="1"/>
</dbReference>
<gene>
    <name evidence="2" type="ORF">PLEPLA_LOCUS37914</name>
</gene>
<dbReference type="GO" id="GO:0030425">
    <property type="term" value="C:dendrite"/>
    <property type="evidence" value="ECO:0007669"/>
    <property type="project" value="TreeGrafter"/>
</dbReference>
<dbReference type="AlphaFoldDB" id="A0A9N7Z3S4"/>
<dbReference type="GO" id="GO:0005886">
    <property type="term" value="C:plasma membrane"/>
    <property type="evidence" value="ECO:0007669"/>
    <property type="project" value="InterPro"/>
</dbReference>
<feature type="compositionally biased region" description="Low complexity" evidence="1">
    <location>
        <begin position="67"/>
        <end position="87"/>
    </location>
</feature>
<protein>
    <submittedName>
        <fullName evidence="2">Uncharacterized protein</fullName>
    </submittedName>
</protein>
<comment type="caution">
    <text evidence="2">The sequence shown here is derived from an EMBL/GenBank/DDBJ whole genome shotgun (WGS) entry which is preliminary data.</text>
</comment>
<proteinExistence type="predicted"/>